<evidence type="ECO:0008006" key="3">
    <source>
        <dbReference type="Google" id="ProtNLM"/>
    </source>
</evidence>
<dbReference type="Gene3D" id="3.30.450.150">
    <property type="entry name" value="Haem-degrading domain"/>
    <property type="match status" value="1"/>
</dbReference>
<dbReference type="PANTHER" id="PTHR34309:SF1">
    <property type="entry name" value="PROTEIN GLCG"/>
    <property type="match status" value="1"/>
</dbReference>
<dbReference type="Pfam" id="PF03928">
    <property type="entry name" value="HbpS-like"/>
    <property type="match status" value="1"/>
</dbReference>
<dbReference type="RefSeq" id="WP_346081922.1">
    <property type="nucleotide sequence ID" value="NZ_BAABDG010000007.1"/>
</dbReference>
<keyword evidence="2" id="KW-1185">Reference proteome</keyword>
<accession>A0ABP7LJN3</accession>
<dbReference type="SUPFAM" id="SSF143744">
    <property type="entry name" value="GlcG-like"/>
    <property type="match status" value="1"/>
</dbReference>
<dbReference type="EMBL" id="BAABDG010000007">
    <property type="protein sequence ID" value="GAA3901956.1"/>
    <property type="molecule type" value="Genomic_DNA"/>
</dbReference>
<dbReference type="InterPro" id="IPR052517">
    <property type="entry name" value="GlcG_carb_metab_protein"/>
</dbReference>
<protein>
    <recommendedName>
        <fullName evidence="3">Heme-binding protein</fullName>
    </recommendedName>
</protein>
<proteinExistence type="predicted"/>
<dbReference type="PANTHER" id="PTHR34309">
    <property type="entry name" value="SLR1406 PROTEIN"/>
    <property type="match status" value="1"/>
</dbReference>
<dbReference type="InterPro" id="IPR005624">
    <property type="entry name" value="PduO/GlcC-like"/>
</dbReference>
<gene>
    <name evidence="1" type="ORF">GCM10022405_28930</name>
</gene>
<name>A0ABP7LJN3_9GAMM</name>
<evidence type="ECO:0000313" key="1">
    <source>
        <dbReference type="EMBL" id="GAA3901956.1"/>
    </source>
</evidence>
<sequence length="167" mass="17837">MSAPDPARYLPIERWVDAAIARQMPEPGAAFSLQDAAHLALFAQQEADACGVPIVFSLVDGSGRQRYFFSMDHALLVSHTLAFQKAYSAVALKMPTHELAALVQPGAVLYGLPHLADICCIGGGLPLWAQGRLIGGIGISGGTVEQDLTIARNVLRRFSTAYFSLIA</sequence>
<reference evidence="2" key="1">
    <citation type="journal article" date="2019" name="Int. J. Syst. Evol. Microbiol.">
        <title>The Global Catalogue of Microorganisms (GCM) 10K type strain sequencing project: providing services to taxonomists for standard genome sequencing and annotation.</title>
        <authorList>
            <consortium name="The Broad Institute Genomics Platform"/>
            <consortium name="The Broad Institute Genome Sequencing Center for Infectious Disease"/>
            <person name="Wu L."/>
            <person name="Ma J."/>
        </authorList>
    </citation>
    <scope>NUCLEOTIDE SEQUENCE [LARGE SCALE GENOMIC DNA]</scope>
    <source>
        <strain evidence="2">JCM 17201</strain>
    </source>
</reference>
<comment type="caution">
    <text evidence="1">The sequence shown here is derived from an EMBL/GenBank/DDBJ whole genome shotgun (WGS) entry which is preliminary data.</text>
</comment>
<evidence type="ECO:0000313" key="2">
    <source>
        <dbReference type="Proteomes" id="UP001499994"/>
    </source>
</evidence>
<dbReference type="InterPro" id="IPR038084">
    <property type="entry name" value="PduO/GlcC-like_sf"/>
</dbReference>
<organism evidence="1 2">
    <name type="scientific">Gibbsiella dentisursi</name>
    <dbReference type="NCBI Taxonomy" id="796890"/>
    <lineage>
        <taxon>Bacteria</taxon>
        <taxon>Pseudomonadati</taxon>
        <taxon>Pseudomonadota</taxon>
        <taxon>Gammaproteobacteria</taxon>
        <taxon>Enterobacterales</taxon>
        <taxon>Yersiniaceae</taxon>
        <taxon>Gibbsiella</taxon>
    </lineage>
</organism>
<dbReference type="Proteomes" id="UP001499994">
    <property type="component" value="Unassembled WGS sequence"/>
</dbReference>